<evidence type="ECO:0000313" key="1">
    <source>
        <dbReference type="EMBL" id="RVT98474.1"/>
    </source>
</evidence>
<evidence type="ECO:0008006" key="3">
    <source>
        <dbReference type="Google" id="ProtNLM"/>
    </source>
</evidence>
<proteinExistence type="predicted"/>
<sequence>MSKAGMFAKSEHEELNRITSKSILEKLMNIRQKINVGFTARRLVWELIQNAKDNVALCNENDEKVDVHIGLSETEFIFSHNKGYFTSGHIRGLVRKYSSGDKERNTEQLGQAYKTTGRFGTGFMTTHLLSEKVRVVSNYEHEDTKLFHPCSFWLDRTGKTEAKIVEGMNLAFGMAEKAIVDSEGVSRVDAVLQTSFTYPLTDQTRVLAHIAVEEVQKGIAYTLINVPDVNTLTIDQELIGETLYQIDKYKTFIIGENQAVIYNLMVNHKRSKQFFLALGEEHVQIIIPIYHDGLNYYIQALSNEIPRIHLDFPMVGTEDLNMPFIVNSTLFEPTEPRDGISLIDDDDNEFARLNCSLVQKAVDLYNSFLTYAGHNSDWNDLYHLARIKSPGKRDWIDQNWFKTNVIKPIRTTVLHTPMVDIPSGERMAIWNDIDESQVFFPSAGTSAIRKQIWLLAKKLYPSSVPTEDYVDKWVEVIWSDCFQFTISTLSEVIQTAGNIEELAALLQDNEAAAIDFLNSYYSLLNTEAIHIKEILTDKYVVIPNQLGEFKNKTFLYVDKGIDEEVKNACGIVSVDPRTYLVHKNAYTGDGITYTIKKQDAVITEINSAIKENGDNVTAVCDYLASLLPDNNIPERRAAIFDFSKQVYPEDFQKKRLIKNYDENIWEESDKKSIYFIVSKVSGNKTVEKLRQSLEFDTKLAALNWLNSLVSFLTKYGFDNNINREKDPILPNQNGSFCIKDDLFLDGGDIDEILKDIAADLGYDFRDELLDTAIYLELPENRTYNIADVAEKITAYLKPMLRDVDKRKEHKESLKSFYLWMNDHREKAAQHFQDLHEKRFLFLEDDDISLNIKKAVEIDELMQEHGIENIDDLRRQLARLKEIRNEFTSDVETPEKINLTPEILASLGITSQAKFEEAFRDPWLQAQFYHTSNPSPNSYAYAQRLIERAKANIEAFLRAHPDYDCTDLEATANTVLGGIVKNGVTIDVVTRPSDNGEVIFYYSSEKDTLDTATAELWVDNGYDDPHMLTLGRILKSTGINRIPISMS</sequence>
<dbReference type="OrthoDB" id="7069425at2"/>
<reference evidence="1 2" key="1">
    <citation type="submission" date="2019-01" db="EMBL/GenBank/DDBJ databases">
        <authorList>
            <person name="Chen W.-M."/>
        </authorList>
    </citation>
    <scope>NUCLEOTIDE SEQUENCE [LARGE SCALE GENOMIC DNA]</scope>
    <source>
        <strain evidence="1 2">YBJ-36</strain>
    </source>
</reference>
<comment type="caution">
    <text evidence="1">The sequence shown here is derived from an EMBL/GenBank/DDBJ whole genome shotgun (WGS) entry which is preliminary data.</text>
</comment>
<dbReference type="Proteomes" id="UP000282759">
    <property type="component" value="Unassembled WGS sequence"/>
</dbReference>
<dbReference type="AlphaFoldDB" id="A0A437MLD4"/>
<gene>
    <name evidence="1" type="ORF">EOD41_16940</name>
</gene>
<dbReference type="RefSeq" id="WP_127707104.1">
    <property type="nucleotide sequence ID" value="NZ_SACK01000008.1"/>
</dbReference>
<organism evidence="1 2">
    <name type="scientific">Mucilaginibacter limnophilus</name>
    <dbReference type="NCBI Taxonomy" id="1932778"/>
    <lineage>
        <taxon>Bacteria</taxon>
        <taxon>Pseudomonadati</taxon>
        <taxon>Bacteroidota</taxon>
        <taxon>Sphingobacteriia</taxon>
        <taxon>Sphingobacteriales</taxon>
        <taxon>Sphingobacteriaceae</taxon>
        <taxon>Mucilaginibacter</taxon>
    </lineage>
</organism>
<dbReference type="NCBIfam" id="NF047352">
    <property type="entry name" value="P_loop_sacsin"/>
    <property type="match status" value="1"/>
</dbReference>
<dbReference type="Gene3D" id="3.30.565.10">
    <property type="entry name" value="Histidine kinase-like ATPase, C-terminal domain"/>
    <property type="match status" value="1"/>
</dbReference>
<dbReference type="SUPFAM" id="SSF55874">
    <property type="entry name" value="ATPase domain of HSP90 chaperone/DNA topoisomerase II/histidine kinase"/>
    <property type="match status" value="1"/>
</dbReference>
<name>A0A437MLD4_9SPHI</name>
<accession>A0A437MLD4</accession>
<dbReference type="EMBL" id="SACK01000008">
    <property type="protein sequence ID" value="RVT98474.1"/>
    <property type="molecule type" value="Genomic_DNA"/>
</dbReference>
<protein>
    <recommendedName>
        <fullName evidence="3">ATP-binding protein</fullName>
    </recommendedName>
</protein>
<dbReference type="InterPro" id="IPR036890">
    <property type="entry name" value="HATPase_C_sf"/>
</dbReference>
<evidence type="ECO:0000313" key="2">
    <source>
        <dbReference type="Proteomes" id="UP000282759"/>
    </source>
</evidence>
<keyword evidence="2" id="KW-1185">Reference proteome</keyword>